<dbReference type="SUPFAM" id="SSF46785">
    <property type="entry name" value="Winged helix' DNA-binding domain"/>
    <property type="match status" value="1"/>
</dbReference>
<dbReference type="Gene3D" id="2.60.120.10">
    <property type="entry name" value="Jelly Rolls"/>
    <property type="match status" value="1"/>
</dbReference>
<dbReference type="InterPro" id="IPR036390">
    <property type="entry name" value="WH_DNA-bd_sf"/>
</dbReference>
<keyword evidence="1" id="KW-0010">Activator</keyword>
<dbReference type="RefSeq" id="WP_185373435.1">
    <property type="nucleotide sequence ID" value="NZ_JAARRM010000002.1"/>
</dbReference>
<accession>A0A841ZMF3</accession>
<protein>
    <submittedName>
        <fullName evidence="2">Crp/Fnr family transcriptional regulator</fullName>
    </submittedName>
</protein>
<sequence>MQKKLLQWLELCGLSATVEVFPPRTSFQFPNNKILFLISGTMHLETISNNKKIITYLNAQYLLNLEHFLYGHATKYALISDTSIRVILLSQKDFHLLIKEKPSFIEWLLTSNAEISAKMITEFSKKHESPFYKIQDSLITLAKANIIKPVLFMPEWLFLPKFITRTDLANYCQVSRKTLQLEIKKLQKRESIKIENNQFFIHQSFFLKDT</sequence>
<evidence type="ECO:0000256" key="1">
    <source>
        <dbReference type="ARBA" id="ARBA00023159"/>
    </source>
</evidence>
<dbReference type="Proteomes" id="UP000559885">
    <property type="component" value="Unassembled WGS sequence"/>
</dbReference>
<dbReference type="EMBL" id="JAARRM010000002">
    <property type="protein sequence ID" value="MBC1521486.1"/>
    <property type="molecule type" value="Genomic_DNA"/>
</dbReference>
<gene>
    <name evidence="2" type="ORF">HB912_07485</name>
</gene>
<reference evidence="2 3" key="1">
    <citation type="submission" date="2020-03" db="EMBL/GenBank/DDBJ databases">
        <title>Soil Listeria distribution.</title>
        <authorList>
            <person name="Liao J."/>
            <person name="Wiedmann M."/>
        </authorList>
    </citation>
    <scope>NUCLEOTIDE SEQUENCE [LARGE SCALE GENOMIC DNA]</scope>
    <source>
        <strain evidence="2 3">FSL L7-1507</strain>
    </source>
</reference>
<evidence type="ECO:0000313" key="2">
    <source>
        <dbReference type="EMBL" id="MBC1521486.1"/>
    </source>
</evidence>
<organism evidence="2 3">
    <name type="scientific">Listeria aquatica</name>
    <dbReference type="NCBI Taxonomy" id="1494960"/>
    <lineage>
        <taxon>Bacteria</taxon>
        <taxon>Bacillati</taxon>
        <taxon>Bacillota</taxon>
        <taxon>Bacilli</taxon>
        <taxon>Bacillales</taxon>
        <taxon>Listeriaceae</taxon>
        <taxon>Listeria</taxon>
    </lineage>
</organism>
<name>A0A841ZMF3_9LIST</name>
<dbReference type="AlphaFoldDB" id="A0A841ZMF3"/>
<comment type="caution">
    <text evidence="2">The sequence shown here is derived from an EMBL/GenBank/DDBJ whole genome shotgun (WGS) entry which is preliminary data.</text>
</comment>
<dbReference type="SUPFAM" id="SSF51206">
    <property type="entry name" value="cAMP-binding domain-like"/>
    <property type="match status" value="1"/>
</dbReference>
<proteinExistence type="predicted"/>
<dbReference type="InterPro" id="IPR014710">
    <property type="entry name" value="RmlC-like_jellyroll"/>
</dbReference>
<evidence type="ECO:0000313" key="3">
    <source>
        <dbReference type="Proteomes" id="UP000559885"/>
    </source>
</evidence>
<dbReference type="InterPro" id="IPR018490">
    <property type="entry name" value="cNMP-bd_dom_sf"/>
</dbReference>